<keyword evidence="9" id="KW-1185">Reference proteome</keyword>
<dbReference type="GO" id="GO:0016020">
    <property type="term" value="C:membrane"/>
    <property type="evidence" value="ECO:0007669"/>
    <property type="project" value="UniProtKB-SubCell"/>
</dbReference>
<evidence type="ECO:0000256" key="3">
    <source>
        <dbReference type="ARBA" id="ARBA00022989"/>
    </source>
</evidence>
<gene>
    <name evidence="8" type="ORF">GP486_000603</name>
</gene>
<feature type="transmembrane region" description="Helical" evidence="6">
    <location>
        <begin position="12"/>
        <end position="32"/>
    </location>
</feature>
<comment type="similarity">
    <text evidence="5">Belongs to the SAT4 family.</text>
</comment>
<keyword evidence="3 6" id="KW-1133">Transmembrane helix</keyword>
<proteinExistence type="inferred from homology"/>
<dbReference type="AlphaFoldDB" id="A0A9P8LIK6"/>
<evidence type="ECO:0000256" key="4">
    <source>
        <dbReference type="ARBA" id="ARBA00023136"/>
    </source>
</evidence>
<feature type="transmembrane region" description="Helical" evidence="6">
    <location>
        <begin position="183"/>
        <end position="206"/>
    </location>
</feature>
<dbReference type="InterPro" id="IPR049326">
    <property type="entry name" value="Rhodopsin_dom_fungi"/>
</dbReference>
<evidence type="ECO:0000256" key="6">
    <source>
        <dbReference type="SAM" id="Phobius"/>
    </source>
</evidence>
<feature type="transmembrane region" description="Helical" evidence="6">
    <location>
        <begin position="135"/>
        <end position="156"/>
    </location>
</feature>
<evidence type="ECO:0000256" key="2">
    <source>
        <dbReference type="ARBA" id="ARBA00022692"/>
    </source>
</evidence>
<feature type="transmembrane region" description="Helical" evidence="6">
    <location>
        <begin position="93"/>
        <end position="114"/>
    </location>
</feature>
<name>A0A9P8LIK6_9PEZI</name>
<accession>A0A9P8LIK6</accession>
<feature type="domain" description="Rhodopsin" evidence="7">
    <location>
        <begin position="32"/>
        <end position="264"/>
    </location>
</feature>
<reference evidence="8" key="1">
    <citation type="submission" date="2021-03" db="EMBL/GenBank/DDBJ databases">
        <title>Comparative genomics and phylogenomic investigation of the class Geoglossomycetes provide insights into ecological specialization and systematics.</title>
        <authorList>
            <person name="Melie T."/>
            <person name="Pirro S."/>
            <person name="Miller A.N."/>
            <person name="Quandt A."/>
        </authorList>
    </citation>
    <scope>NUCLEOTIDE SEQUENCE</scope>
    <source>
        <strain evidence="8">CAQ_001_2017</strain>
    </source>
</reference>
<keyword evidence="4 6" id="KW-0472">Membrane</keyword>
<dbReference type="EMBL" id="JAGHQM010000043">
    <property type="protein sequence ID" value="KAH0565992.1"/>
    <property type="molecule type" value="Genomic_DNA"/>
</dbReference>
<comment type="caution">
    <text evidence="8">The sequence shown here is derived from an EMBL/GenBank/DDBJ whole genome shotgun (WGS) entry which is preliminary data.</text>
</comment>
<keyword evidence="2 6" id="KW-0812">Transmembrane</keyword>
<evidence type="ECO:0000256" key="5">
    <source>
        <dbReference type="ARBA" id="ARBA00038359"/>
    </source>
</evidence>
<sequence>MTGIPKQSFITLFRLKIIIWTMIGVNTTFLMARTFARYHKIRKVQLEDYMMFLALACFLSMAGVYLVALPPLYRVIDVSAGRKPLYFSFFNDAYLIMKGFFAAAILFWATLWAVKVSLLLLFRHLMIGLTNYMRMWWTLLVFTLITYIGCVISEVLSCEHWFQIGVTGSCNSARDEFAQKLSLFYALAADLITDILIMALPMRLLWNLRITAAEKISVACIFGVGVICMIFAVIRIISISEKAETGQASPTWLALWAVIEDSVGK</sequence>
<organism evidence="8 9">
    <name type="scientific">Trichoglossum hirsutum</name>
    <dbReference type="NCBI Taxonomy" id="265104"/>
    <lineage>
        <taxon>Eukaryota</taxon>
        <taxon>Fungi</taxon>
        <taxon>Dikarya</taxon>
        <taxon>Ascomycota</taxon>
        <taxon>Pezizomycotina</taxon>
        <taxon>Geoglossomycetes</taxon>
        <taxon>Geoglossales</taxon>
        <taxon>Geoglossaceae</taxon>
        <taxon>Trichoglossum</taxon>
    </lineage>
</organism>
<evidence type="ECO:0000313" key="8">
    <source>
        <dbReference type="EMBL" id="KAH0565992.1"/>
    </source>
</evidence>
<comment type="subcellular location">
    <subcellularLocation>
        <location evidence="1">Membrane</location>
        <topology evidence="1">Multi-pass membrane protein</topology>
    </subcellularLocation>
</comment>
<dbReference type="Proteomes" id="UP000750711">
    <property type="component" value="Unassembled WGS sequence"/>
</dbReference>
<evidence type="ECO:0000259" key="7">
    <source>
        <dbReference type="Pfam" id="PF20684"/>
    </source>
</evidence>
<evidence type="ECO:0000313" key="9">
    <source>
        <dbReference type="Proteomes" id="UP000750711"/>
    </source>
</evidence>
<feature type="transmembrane region" description="Helical" evidence="6">
    <location>
        <begin position="218"/>
        <end position="237"/>
    </location>
</feature>
<protein>
    <recommendedName>
        <fullName evidence="7">Rhodopsin domain-containing protein</fullName>
    </recommendedName>
</protein>
<dbReference type="PANTHER" id="PTHR33048:SF146">
    <property type="entry name" value="INTEGRAL MEMBRANE PROTEIN"/>
    <property type="match status" value="1"/>
</dbReference>
<evidence type="ECO:0000256" key="1">
    <source>
        <dbReference type="ARBA" id="ARBA00004141"/>
    </source>
</evidence>
<dbReference type="Pfam" id="PF20684">
    <property type="entry name" value="Fung_rhodopsin"/>
    <property type="match status" value="1"/>
</dbReference>
<feature type="transmembrane region" description="Helical" evidence="6">
    <location>
        <begin position="52"/>
        <end position="73"/>
    </location>
</feature>
<dbReference type="InterPro" id="IPR052337">
    <property type="entry name" value="SAT4-like"/>
</dbReference>
<dbReference type="PANTHER" id="PTHR33048">
    <property type="entry name" value="PTH11-LIKE INTEGRAL MEMBRANE PROTEIN (AFU_ORTHOLOGUE AFUA_5G11245)"/>
    <property type="match status" value="1"/>
</dbReference>